<dbReference type="GO" id="GO:0015918">
    <property type="term" value="P:sterol transport"/>
    <property type="evidence" value="ECO:0007669"/>
    <property type="project" value="UniProtKB-ARBA"/>
</dbReference>
<feature type="domain" description="SCP" evidence="8">
    <location>
        <begin position="166"/>
        <end position="289"/>
    </location>
</feature>
<dbReference type="Gene3D" id="3.40.33.10">
    <property type="entry name" value="CAP"/>
    <property type="match status" value="1"/>
</dbReference>
<comment type="subcellular location">
    <subcellularLocation>
        <location evidence="1">Secreted</location>
    </subcellularLocation>
</comment>
<dbReference type="Pfam" id="PF00188">
    <property type="entry name" value="CAP"/>
    <property type="match status" value="1"/>
</dbReference>
<keyword evidence="5" id="KW-0813">Transport</keyword>
<evidence type="ECO:0000256" key="1">
    <source>
        <dbReference type="ARBA" id="ARBA00004613"/>
    </source>
</evidence>
<dbReference type="SMART" id="SM00198">
    <property type="entry name" value="SCP"/>
    <property type="match status" value="1"/>
</dbReference>
<accession>A0A1V2L8C3</accession>
<evidence type="ECO:0000256" key="5">
    <source>
        <dbReference type="ARBA" id="ARBA00023055"/>
    </source>
</evidence>
<dbReference type="CDD" id="cd05384">
    <property type="entry name" value="CAP_PRY1-like"/>
    <property type="match status" value="1"/>
</dbReference>
<dbReference type="Proteomes" id="UP000189513">
    <property type="component" value="Unassembled WGS sequence"/>
</dbReference>
<evidence type="ECO:0000313" key="10">
    <source>
        <dbReference type="Proteomes" id="UP000189513"/>
    </source>
</evidence>
<protein>
    <submittedName>
        <fullName evidence="9">Protein PRY2</fullName>
    </submittedName>
</protein>
<evidence type="ECO:0000313" key="9">
    <source>
        <dbReference type="EMBL" id="ONH67865.1"/>
    </source>
</evidence>
<dbReference type="EMBL" id="MPUK01000004">
    <property type="protein sequence ID" value="ONH67865.1"/>
    <property type="molecule type" value="Genomic_DNA"/>
</dbReference>
<dbReference type="FunFam" id="3.40.33.10:FF:000012">
    <property type="entry name" value="Secreted protein PRY1"/>
    <property type="match status" value="1"/>
</dbReference>
<evidence type="ECO:0000256" key="2">
    <source>
        <dbReference type="ARBA" id="ARBA00009923"/>
    </source>
</evidence>
<dbReference type="GO" id="GO:0015908">
    <property type="term" value="P:fatty acid transport"/>
    <property type="evidence" value="ECO:0007669"/>
    <property type="project" value="UniProtKB-ARBA"/>
</dbReference>
<evidence type="ECO:0000256" key="4">
    <source>
        <dbReference type="ARBA" id="ARBA00022729"/>
    </source>
</evidence>
<evidence type="ECO:0000256" key="7">
    <source>
        <dbReference type="SAM" id="SignalP"/>
    </source>
</evidence>
<dbReference type="STRING" id="36022.A0A1V2L8C3"/>
<dbReference type="VEuPathDB" id="FungiDB:BON22_2551"/>
<keyword evidence="3" id="KW-0964">Secreted</keyword>
<dbReference type="OMA" id="DSMRVGC"/>
<dbReference type="AlphaFoldDB" id="A0A1V2L8C3"/>
<keyword evidence="5" id="KW-0445">Lipid transport</keyword>
<keyword evidence="4 7" id="KW-0732">Signal</keyword>
<evidence type="ECO:0000256" key="6">
    <source>
        <dbReference type="SAM" id="MobiDB-lite"/>
    </source>
</evidence>
<reference evidence="10" key="1">
    <citation type="journal article" date="2017" name="Genome Announc.">
        <title>Genome sequences of Cyberlindnera fabianii 65, Pichia kudriavzevii 129, and Saccharomyces cerevisiae 131 isolated from fermented masau fruits in Zimbabwe.</title>
        <authorList>
            <person name="van Rijswijck I.M.H."/>
            <person name="Derks M.F.L."/>
            <person name="Abee T."/>
            <person name="de Ridder D."/>
            <person name="Smid E.J."/>
        </authorList>
    </citation>
    <scope>NUCLEOTIDE SEQUENCE [LARGE SCALE GENOMIC DNA]</scope>
    <source>
        <strain evidence="10">65</strain>
    </source>
</reference>
<evidence type="ECO:0000256" key="3">
    <source>
        <dbReference type="ARBA" id="ARBA00022525"/>
    </source>
</evidence>
<feature type="region of interest" description="Disordered" evidence="6">
    <location>
        <begin position="79"/>
        <end position="162"/>
    </location>
</feature>
<comment type="caution">
    <text evidence="9">The sequence shown here is derived from an EMBL/GenBank/DDBJ whole genome shotgun (WGS) entry which is preliminary data.</text>
</comment>
<keyword evidence="10" id="KW-1185">Reference proteome</keyword>
<feature type="signal peptide" evidence="7">
    <location>
        <begin position="1"/>
        <end position="18"/>
    </location>
</feature>
<organism evidence="9 10">
    <name type="scientific">Cyberlindnera fabianii</name>
    <name type="common">Yeast</name>
    <name type="synonym">Hansenula fabianii</name>
    <dbReference type="NCBI Taxonomy" id="36022"/>
    <lineage>
        <taxon>Eukaryota</taxon>
        <taxon>Fungi</taxon>
        <taxon>Dikarya</taxon>
        <taxon>Ascomycota</taxon>
        <taxon>Saccharomycotina</taxon>
        <taxon>Saccharomycetes</taxon>
        <taxon>Phaffomycetales</taxon>
        <taxon>Phaffomycetaceae</taxon>
        <taxon>Cyberlindnera</taxon>
    </lineage>
</organism>
<feature type="chain" id="PRO_5012211740" evidence="7">
    <location>
        <begin position="19"/>
        <end position="299"/>
    </location>
</feature>
<dbReference type="GO" id="GO:0005576">
    <property type="term" value="C:extracellular region"/>
    <property type="evidence" value="ECO:0007669"/>
    <property type="project" value="UniProtKB-SubCell"/>
</dbReference>
<gene>
    <name evidence="9" type="ORF">BON22_2551</name>
</gene>
<proteinExistence type="inferred from homology"/>
<name>A0A1V2L8C3_CYBFA</name>
<sequence length="299" mass="31080">MRYNYALPALALAGSVMAAPAVVTETQIVYVSADPTTAQASASHAPQVGAVNEVVVSKLVEVKADTTETHVTTFTRTKQLDSATTSTAVAQTEAEAEAEPTTTSSVQIQVAAASPTTSSKPTTTLTPTTTSSSAAAPATTSTQESTSTSSTSTSSSATTSSSTDSSFASAILNAHNEKRALHGVSSLTWSSTLEAYAQAYADKYDCSGSLTHSGGKYGENLGLGYTTTGVVDAWYDEISYYDWSNPSASHFTQVVWKSTTEVGCAYKTCGSYWGQYTICSYNPAGNVAGEYSENVLPLA</sequence>
<dbReference type="SUPFAM" id="SSF55797">
    <property type="entry name" value="PR-1-like"/>
    <property type="match status" value="1"/>
</dbReference>
<dbReference type="PRINTS" id="PR00837">
    <property type="entry name" value="V5TPXLIKE"/>
</dbReference>
<dbReference type="PANTHER" id="PTHR10334">
    <property type="entry name" value="CYSTEINE-RICH SECRETORY PROTEIN-RELATED"/>
    <property type="match status" value="1"/>
</dbReference>
<evidence type="ECO:0000259" key="8">
    <source>
        <dbReference type="SMART" id="SM00198"/>
    </source>
</evidence>
<dbReference type="InterPro" id="IPR014044">
    <property type="entry name" value="CAP_dom"/>
</dbReference>
<dbReference type="InterPro" id="IPR035940">
    <property type="entry name" value="CAP_sf"/>
</dbReference>
<comment type="similarity">
    <text evidence="2">Belongs to the CRISP family.</text>
</comment>
<dbReference type="InterPro" id="IPR001283">
    <property type="entry name" value="CRISP-related"/>
</dbReference>